<proteinExistence type="predicted"/>
<reference evidence="3" key="2">
    <citation type="journal article" date="2021" name="PeerJ">
        <title>Extensive microbial diversity within the chicken gut microbiome revealed by metagenomics and culture.</title>
        <authorList>
            <person name="Gilroy R."/>
            <person name="Ravi A."/>
            <person name="Getino M."/>
            <person name="Pursley I."/>
            <person name="Horton D.L."/>
            <person name="Alikhan N.F."/>
            <person name="Baker D."/>
            <person name="Gharbi K."/>
            <person name="Hall N."/>
            <person name="Watson M."/>
            <person name="Adriaenssens E.M."/>
            <person name="Foster-Nyarko E."/>
            <person name="Jarju S."/>
            <person name="Secka A."/>
            <person name="Antonio M."/>
            <person name="Oren A."/>
            <person name="Chaudhuri R.R."/>
            <person name="La Ragione R."/>
            <person name="Hildebrand F."/>
            <person name="Pallen M.J."/>
        </authorList>
    </citation>
    <scope>NUCLEOTIDE SEQUENCE</scope>
    <source>
        <strain evidence="3">D5-748</strain>
    </source>
</reference>
<reference evidence="3" key="1">
    <citation type="submission" date="2020-10" db="EMBL/GenBank/DDBJ databases">
        <authorList>
            <person name="Gilroy R."/>
        </authorList>
    </citation>
    <scope>NUCLEOTIDE SEQUENCE</scope>
    <source>
        <strain evidence="3">D5-748</strain>
    </source>
</reference>
<accession>A0A9D9EE12</accession>
<evidence type="ECO:0000256" key="1">
    <source>
        <dbReference type="PROSITE-ProRule" id="PRU00339"/>
    </source>
</evidence>
<name>A0A9D9EE12_9BACT</name>
<keyword evidence="2" id="KW-0472">Membrane</keyword>
<dbReference type="PROSITE" id="PS50005">
    <property type="entry name" value="TPR"/>
    <property type="match status" value="1"/>
</dbReference>
<dbReference type="SMART" id="SM00028">
    <property type="entry name" value="TPR"/>
    <property type="match status" value="2"/>
</dbReference>
<comment type="caution">
    <text evidence="3">The sequence shown here is derived from an EMBL/GenBank/DDBJ whole genome shotgun (WGS) entry which is preliminary data.</text>
</comment>
<dbReference type="Proteomes" id="UP000823619">
    <property type="component" value="Unassembled WGS sequence"/>
</dbReference>
<dbReference type="InterPro" id="IPR011990">
    <property type="entry name" value="TPR-like_helical_dom_sf"/>
</dbReference>
<evidence type="ECO:0000256" key="2">
    <source>
        <dbReference type="SAM" id="Phobius"/>
    </source>
</evidence>
<keyword evidence="2" id="KW-0812">Transmembrane</keyword>
<gene>
    <name evidence="3" type="ORF">IAC23_06215</name>
</gene>
<sequence length="227" mass="25140">MSHENKEKERAKENTAAVVEAVSKTELFFSSNKVAITVIIAVLILAGLGFFFWHKYGYMPQKAEAMEQMYPAEANFRAAEYELALNGDGNVLGFAQIIDEYGKKAGKAAYFYAGVCELQLGNWDSAISYLSKYNGKDEILLARATACIGDAYVGLNDYAKAVTYFEKAAATADNMYAAGYLLKAGVTYEELGQNDKALAAYKKIKDKYPQSMEGYDIDKYISRIEAE</sequence>
<keyword evidence="2" id="KW-1133">Transmembrane helix</keyword>
<organism evidence="3 4">
    <name type="scientific">Candidatus Cryptobacteroides merdavium</name>
    <dbReference type="NCBI Taxonomy" id="2840769"/>
    <lineage>
        <taxon>Bacteria</taxon>
        <taxon>Pseudomonadati</taxon>
        <taxon>Bacteroidota</taxon>
        <taxon>Bacteroidia</taxon>
        <taxon>Bacteroidales</taxon>
        <taxon>Candidatus Cryptobacteroides</taxon>
    </lineage>
</organism>
<dbReference type="Pfam" id="PF13174">
    <property type="entry name" value="TPR_6"/>
    <property type="match status" value="2"/>
</dbReference>
<dbReference type="Pfam" id="PF13181">
    <property type="entry name" value="TPR_8"/>
    <property type="match status" value="1"/>
</dbReference>
<evidence type="ECO:0000313" key="3">
    <source>
        <dbReference type="EMBL" id="MBO8445270.1"/>
    </source>
</evidence>
<keyword evidence="1" id="KW-0802">TPR repeat</keyword>
<dbReference type="InterPro" id="IPR019734">
    <property type="entry name" value="TPR_rpt"/>
</dbReference>
<dbReference type="SUPFAM" id="SSF48452">
    <property type="entry name" value="TPR-like"/>
    <property type="match status" value="1"/>
</dbReference>
<feature type="repeat" description="TPR" evidence="1">
    <location>
        <begin position="142"/>
        <end position="175"/>
    </location>
</feature>
<dbReference type="Gene3D" id="1.25.40.10">
    <property type="entry name" value="Tetratricopeptide repeat domain"/>
    <property type="match status" value="1"/>
</dbReference>
<dbReference type="AlphaFoldDB" id="A0A9D9EE12"/>
<protein>
    <submittedName>
        <fullName evidence="3">Tetratricopeptide repeat protein</fullName>
    </submittedName>
</protein>
<dbReference type="EMBL" id="JADIMO010000081">
    <property type="protein sequence ID" value="MBO8445270.1"/>
    <property type="molecule type" value="Genomic_DNA"/>
</dbReference>
<feature type="transmembrane region" description="Helical" evidence="2">
    <location>
        <begin position="34"/>
        <end position="53"/>
    </location>
</feature>
<evidence type="ECO:0000313" key="4">
    <source>
        <dbReference type="Proteomes" id="UP000823619"/>
    </source>
</evidence>